<dbReference type="KEGG" id="fal:FRAAL6170"/>
<accession>Q0RCN1</accession>
<dbReference type="Pfam" id="PF01557">
    <property type="entry name" value="FAA_hydrolase"/>
    <property type="match status" value="1"/>
</dbReference>
<dbReference type="RefSeq" id="WP_011607220.1">
    <property type="nucleotide sequence ID" value="NC_008278.1"/>
</dbReference>
<organism evidence="4 5">
    <name type="scientific">Frankia alni (strain DSM 45986 / CECT 9034 / ACN14a)</name>
    <dbReference type="NCBI Taxonomy" id="326424"/>
    <lineage>
        <taxon>Bacteria</taxon>
        <taxon>Bacillati</taxon>
        <taxon>Actinomycetota</taxon>
        <taxon>Actinomycetes</taxon>
        <taxon>Frankiales</taxon>
        <taxon>Frankiaceae</taxon>
        <taxon>Frankia</taxon>
    </lineage>
</organism>
<dbReference type="InterPro" id="IPR051121">
    <property type="entry name" value="FAH"/>
</dbReference>
<dbReference type="GO" id="GO:0016829">
    <property type="term" value="F:lyase activity"/>
    <property type="evidence" value="ECO:0007669"/>
    <property type="project" value="UniProtKB-KW"/>
</dbReference>
<dbReference type="Gene3D" id="3.90.850.10">
    <property type="entry name" value="Fumarylacetoacetase-like, C-terminal domain"/>
    <property type="match status" value="1"/>
</dbReference>
<comment type="similarity">
    <text evidence="1">Belongs to the FAH family.</text>
</comment>
<feature type="domain" description="Fumarylacetoacetase-like C-terminal" evidence="3">
    <location>
        <begin position="69"/>
        <end position="274"/>
    </location>
</feature>
<dbReference type="InterPro" id="IPR011234">
    <property type="entry name" value="Fumarylacetoacetase-like_C"/>
</dbReference>
<dbReference type="PANTHER" id="PTHR42796">
    <property type="entry name" value="FUMARYLACETOACETATE HYDROLASE DOMAIN-CONTAINING PROTEIN 2A-RELATED"/>
    <property type="match status" value="1"/>
</dbReference>
<keyword evidence="5" id="KW-1185">Reference proteome</keyword>
<name>Q0RCN1_FRAAA</name>
<dbReference type="GO" id="GO:0019752">
    <property type="term" value="P:carboxylic acid metabolic process"/>
    <property type="evidence" value="ECO:0007669"/>
    <property type="project" value="UniProtKB-ARBA"/>
</dbReference>
<sequence>MRLSTVRRPDGTTAAGRIEGDTIVLLDHPCVGTLIASGLDWRTAAAGGGGEVLPLDGADLAPLVPAPPKIICMGLNYATHLKEMGRTPPTHPTLFAKYTRALIGPTDDILVPPVTEAVDWEGELAFVIGTTVRFADEAAAREAIAGYTIMNDVTMRDWQFRTLQFLQGKSFEGSTPLGPALVTPDELDNPADLALRTLVNGEVMQKSRTSDLLFPPVEIVRYVSQFITLEPGDVLTTGTPGGVGHGRNPKVYLADGDVVTVDVEGLGVVRNTVRFA</sequence>
<evidence type="ECO:0000256" key="2">
    <source>
        <dbReference type="ARBA" id="ARBA00022723"/>
    </source>
</evidence>
<evidence type="ECO:0000259" key="3">
    <source>
        <dbReference type="Pfam" id="PF01557"/>
    </source>
</evidence>
<dbReference type="FunFam" id="3.90.850.10:FF:000002">
    <property type="entry name" value="2-hydroxyhepta-2,4-diene-1,7-dioate isomerase"/>
    <property type="match status" value="1"/>
</dbReference>
<keyword evidence="4" id="KW-0413">Isomerase</keyword>
<dbReference type="SUPFAM" id="SSF56529">
    <property type="entry name" value="FAH"/>
    <property type="match status" value="1"/>
</dbReference>
<dbReference type="AlphaFoldDB" id="Q0RCN1"/>
<dbReference type="Proteomes" id="UP000000657">
    <property type="component" value="Chromosome"/>
</dbReference>
<dbReference type="GO" id="GO:0016853">
    <property type="term" value="F:isomerase activity"/>
    <property type="evidence" value="ECO:0007669"/>
    <property type="project" value="UniProtKB-KW"/>
</dbReference>
<dbReference type="EC" id="5.3.3.-" evidence="4"/>
<dbReference type="OrthoDB" id="9805307at2"/>
<gene>
    <name evidence="4" type="ordered locus">FRAAL6170</name>
</gene>
<dbReference type="GO" id="GO:0046872">
    <property type="term" value="F:metal ion binding"/>
    <property type="evidence" value="ECO:0007669"/>
    <property type="project" value="UniProtKB-KW"/>
</dbReference>
<dbReference type="HOGENOM" id="CLU_028458_3_0_11"/>
<dbReference type="InterPro" id="IPR036663">
    <property type="entry name" value="Fumarylacetoacetase_C_sf"/>
</dbReference>
<evidence type="ECO:0000256" key="1">
    <source>
        <dbReference type="ARBA" id="ARBA00010211"/>
    </source>
</evidence>
<dbReference type="EMBL" id="CT573213">
    <property type="protein sequence ID" value="CAJ64793.1"/>
    <property type="molecule type" value="Genomic_DNA"/>
</dbReference>
<keyword evidence="4" id="KW-0456">Lyase</keyword>
<keyword evidence="2" id="KW-0479">Metal-binding</keyword>
<reference evidence="4 5" key="1">
    <citation type="journal article" date="2007" name="Genome Res.">
        <title>Genome characteristics of facultatively symbiotic Frankia sp. strains reflect host range and host plant biogeography.</title>
        <authorList>
            <person name="Normand P."/>
            <person name="Lapierre P."/>
            <person name="Tisa L.S."/>
            <person name="Gogarten J.P."/>
            <person name="Alloisio N."/>
            <person name="Bagnarol E."/>
            <person name="Bassi C.A."/>
            <person name="Berry A.M."/>
            <person name="Bickhart D.M."/>
            <person name="Choisne N."/>
            <person name="Couloux A."/>
            <person name="Cournoyer B."/>
            <person name="Cruveiller S."/>
            <person name="Daubin V."/>
            <person name="Demange N."/>
            <person name="Francino M.P."/>
            <person name="Goltsman E."/>
            <person name="Huang Y."/>
            <person name="Kopp O.R."/>
            <person name="Labarre L."/>
            <person name="Lapidus A."/>
            <person name="Lavire C."/>
            <person name="Marechal J."/>
            <person name="Martinez M."/>
            <person name="Mastronunzio J.E."/>
            <person name="Mullin B.C."/>
            <person name="Niemann J."/>
            <person name="Pujic P."/>
            <person name="Rawnsley T."/>
            <person name="Rouy Z."/>
            <person name="Schenowitz C."/>
            <person name="Sellstedt A."/>
            <person name="Tavares F."/>
            <person name="Tomkins J.P."/>
            <person name="Vallenet D."/>
            <person name="Valverde C."/>
            <person name="Wall L.G."/>
            <person name="Wang Y."/>
            <person name="Medigue C."/>
            <person name="Benson D.R."/>
        </authorList>
    </citation>
    <scope>NUCLEOTIDE SEQUENCE [LARGE SCALE GENOMIC DNA]</scope>
    <source>
        <strain evidence="5">DSM 45986 / CECT 9034 / ACN14a</strain>
    </source>
</reference>
<dbReference type="STRING" id="326424.FRAAL6170"/>
<evidence type="ECO:0000313" key="4">
    <source>
        <dbReference type="EMBL" id="CAJ64793.1"/>
    </source>
</evidence>
<dbReference type="PANTHER" id="PTHR42796:SF4">
    <property type="entry name" value="FUMARYLACETOACETATE HYDROLASE DOMAIN-CONTAINING PROTEIN 2A"/>
    <property type="match status" value="1"/>
</dbReference>
<dbReference type="eggNOG" id="COG0179">
    <property type="taxonomic scope" value="Bacteria"/>
</dbReference>
<protein>
    <submittedName>
        <fullName evidence="4">2-hydroxyhepta-2,4-diene-1,7-dioate isomerase (HHDD isomerase)/5-carboxymethyl-2-oxo-hex-3-ene-1, 7-dioate decarboxylase (OPET decarboxylase)</fullName>
        <ecNumber evidence="4">4.1.1.-</ecNumber>
        <ecNumber evidence="4">5.3.3.-</ecNumber>
    </submittedName>
</protein>
<dbReference type="EC" id="4.1.1.-" evidence="4"/>
<proteinExistence type="inferred from homology"/>
<evidence type="ECO:0000313" key="5">
    <source>
        <dbReference type="Proteomes" id="UP000000657"/>
    </source>
</evidence>